<gene>
    <name evidence="4" type="ORF">HYPSUDRAFT_862666</name>
</gene>
<dbReference type="EMBL" id="KN817523">
    <property type="protein sequence ID" value="KJA27589.1"/>
    <property type="molecule type" value="Genomic_DNA"/>
</dbReference>
<sequence>MESIMMSSPHIRGITMFGSKHDQVGVLIEPSPLKQIDITDAQQVAHFINLIWPVICEANQRAPAFSKIYKEMIVVTDRHKPLPRTPKGTVMRAQALGAYAAEIEARYTDVASMRDAGLAGPPQVWDHDCLVEWLLRQVRELCPGVDISITKSLFDQGVDSLSSIILRRRIVGALASAATRNVQDVAQNMIYQYPTINALAVYVLELTQDPGAVTAESVVHARVQAIEDMIRKYSLPEPAPPASSDTVHGSRVPVVLLTGSTGHLGAHILQQLLRDPRDPRVERVYAVNRASPPGGRAIASRHVDRFRDLGFDEQLLLSATLVHIETDTAAPRLGLADALYEELCGCVTAVIHLAWVLDFNFPLAAFEAHVRGVHHLLALARASGAKFVFASSVGAAQAWEQSAGLYPEEVVLDAKYAVGNGYGEGKYVTERIIAASGLDATSLRIGQISGSGNGAWAVSDWVPILVKSGLALGCLPRAHGTVSWLPPHIVAACALAVMLRVGRAPAALNVVHPRGTPWDTVMAYIIDALHRTLGVRPPLVPFAEWFALLEERAKMAGREDLENIPGIKLLDFFRKLRDDDLAMPKEAEGSEACSGPQFSTANAEALSGALGDAPPLAPSDATLWVEYWRATGFLAL</sequence>
<protein>
    <recommendedName>
        <fullName evidence="3">Polyketide synthase-like phosphopantetheine-binding domain-containing protein</fullName>
    </recommendedName>
</protein>
<dbReference type="Pfam" id="PF23562">
    <property type="entry name" value="AMP-binding_C_3"/>
    <property type="match status" value="1"/>
</dbReference>
<evidence type="ECO:0000256" key="1">
    <source>
        <dbReference type="ARBA" id="ARBA00022450"/>
    </source>
</evidence>
<dbReference type="OMA" id="PVICEAN"/>
<dbReference type="SMART" id="SM00823">
    <property type="entry name" value="PKS_PP"/>
    <property type="match status" value="1"/>
</dbReference>
<proteinExistence type="predicted"/>
<dbReference type="Proteomes" id="UP000054270">
    <property type="component" value="Unassembled WGS sequence"/>
</dbReference>
<evidence type="ECO:0000313" key="4">
    <source>
        <dbReference type="EMBL" id="KJA27589.1"/>
    </source>
</evidence>
<evidence type="ECO:0000313" key="5">
    <source>
        <dbReference type="Proteomes" id="UP000054270"/>
    </source>
</evidence>
<dbReference type="SUPFAM" id="SSF51735">
    <property type="entry name" value="NAD(P)-binding Rossmann-fold domains"/>
    <property type="match status" value="1"/>
</dbReference>
<dbReference type="AlphaFoldDB" id="A0A0D2P9I9"/>
<name>A0A0D2P9I9_HYPSF</name>
<evidence type="ECO:0000259" key="3">
    <source>
        <dbReference type="SMART" id="SM00823"/>
    </source>
</evidence>
<dbReference type="Pfam" id="PF07993">
    <property type="entry name" value="NAD_binding_4"/>
    <property type="match status" value="1"/>
</dbReference>
<dbReference type="Gene3D" id="3.40.50.720">
    <property type="entry name" value="NAD(P)-binding Rossmann-like Domain"/>
    <property type="match status" value="1"/>
</dbReference>
<keyword evidence="5" id="KW-1185">Reference proteome</keyword>
<organism evidence="4 5">
    <name type="scientific">Hypholoma sublateritium (strain FD-334 SS-4)</name>
    <dbReference type="NCBI Taxonomy" id="945553"/>
    <lineage>
        <taxon>Eukaryota</taxon>
        <taxon>Fungi</taxon>
        <taxon>Dikarya</taxon>
        <taxon>Basidiomycota</taxon>
        <taxon>Agaricomycotina</taxon>
        <taxon>Agaricomycetes</taxon>
        <taxon>Agaricomycetidae</taxon>
        <taxon>Agaricales</taxon>
        <taxon>Agaricineae</taxon>
        <taxon>Strophariaceae</taxon>
        <taxon>Hypholoma</taxon>
    </lineage>
</organism>
<reference evidence="5" key="1">
    <citation type="submission" date="2014-04" db="EMBL/GenBank/DDBJ databases">
        <title>Evolutionary Origins and Diversification of the Mycorrhizal Mutualists.</title>
        <authorList>
            <consortium name="DOE Joint Genome Institute"/>
            <consortium name="Mycorrhizal Genomics Consortium"/>
            <person name="Kohler A."/>
            <person name="Kuo A."/>
            <person name="Nagy L.G."/>
            <person name="Floudas D."/>
            <person name="Copeland A."/>
            <person name="Barry K.W."/>
            <person name="Cichocki N."/>
            <person name="Veneault-Fourrey C."/>
            <person name="LaButti K."/>
            <person name="Lindquist E.A."/>
            <person name="Lipzen A."/>
            <person name="Lundell T."/>
            <person name="Morin E."/>
            <person name="Murat C."/>
            <person name="Riley R."/>
            <person name="Ohm R."/>
            <person name="Sun H."/>
            <person name="Tunlid A."/>
            <person name="Henrissat B."/>
            <person name="Grigoriev I.V."/>
            <person name="Hibbett D.S."/>
            <person name="Martin F."/>
        </authorList>
    </citation>
    <scope>NUCLEOTIDE SEQUENCE [LARGE SCALE GENOMIC DNA]</scope>
    <source>
        <strain evidence="5">FD-334 SS-4</strain>
    </source>
</reference>
<dbReference type="Gene3D" id="1.10.1200.10">
    <property type="entry name" value="ACP-like"/>
    <property type="match status" value="1"/>
</dbReference>
<dbReference type="OrthoDB" id="429813at2759"/>
<accession>A0A0D2P9I9</accession>
<dbReference type="InterPro" id="IPR036291">
    <property type="entry name" value="NAD(P)-bd_dom_sf"/>
</dbReference>
<dbReference type="SUPFAM" id="SSF47336">
    <property type="entry name" value="ACP-like"/>
    <property type="match status" value="1"/>
</dbReference>
<dbReference type="GO" id="GO:0031177">
    <property type="term" value="F:phosphopantetheine binding"/>
    <property type="evidence" value="ECO:0007669"/>
    <property type="project" value="InterPro"/>
</dbReference>
<feature type="domain" description="Polyketide synthase-like phosphopantetheine-binding" evidence="3">
    <location>
        <begin position="131"/>
        <end position="207"/>
    </location>
</feature>
<dbReference type="InterPro" id="IPR013120">
    <property type="entry name" value="FAR_NAD-bd"/>
</dbReference>
<evidence type="ECO:0000256" key="2">
    <source>
        <dbReference type="ARBA" id="ARBA00022553"/>
    </source>
</evidence>
<dbReference type="PANTHER" id="PTHR43439:SF2">
    <property type="entry name" value="ENZYME, PUTATIVE (JCVI)-RELATED"/>
    <property type="match status" value="1"/>
</dbReference>
<dbReference type="InterPro" id="IPR020806">
    <property type="entry name" value="PKS_PP-bd"/>
</dbReference>
<keyword evidence="1" id="KW-0596">Phosphopantetheine</keyword>
<keyword evidence="2" id="KW-0597">Phosphoprotein</keyword>
<dbReference type="PANTHER" id="PTHR43439">
    <property type="entry name" value="PHENYLACETATE-COENZYME A LIGASE"/>
    <property type="match status" value="1"/>
</dbReference>
<dbReference type="InterPro" id="IPR051414">
    <property type="entry name" value="Adenylate-forming_Reductase"/>
</dbReference>
<dbReference type="InterPro" id="IPR009081">
    <property type="entry name" value="PP-bd_ACP"/>
</dbReference>
<dbReference type="STRING" id="945553.A0A0D2P9I9"/>
<dbReference type="InterPro" id="IPR036736">
    <property type="entry name" value="ACP-like_sf"/>
</dbReference>
<dbReference type="Pfam" id="PF00550">
    <property type="entry name" value="PP-binding"/>
    <property type="match status" value="1"/>
</dbReference>